<evidence type="ECO:0000256" key="1">
    <source>
        <dbReference type="SAM" id="Phobius"/>
    </source>
</evidence>
<keyword evidence="1" id="KW-0812">Transmembrane</keyword>
<feature type="transmembrane region" description="Helical" evidence="1">
    <location>
        <begin position="7"/>
        <end position="30"/>
    </location>
</feature>
<organism evidence="2 3">
    <name type="scientific">Meloidogyne javanica</name>
    <name type="common">Root-knot nematode worm</name>
    <dbReference type="NCBI Taxonomy" id="6303"/>
    <lineage>
        <taxon>Eukaryota</taxon>
        <taxon>Metazoa</taxon>
        <taxon>Ecdysozoa</taxon>
        <taxon>Nematoda</taxon>
        <taxon>Chromadorea</taxon>
        <taxon>Rhabditida</taxon>
        <taxon>Tylenchina</taxon>
        <taxon>Tylenchomorpha</taxon>
        <taxon>Tylenchoidea</taxon>
        <taxon>Meloidogynidae</taxon>
        <taxon>Meloidogyninae</taxon>
        <taxon>Meloidogyne</taxon>
        <taxon>Meloidogyne incognita group</taxon>
    </lineage>
</organism>
<sequence length="272" mass="30967">MKSSHFGLLFLSILIIFGGFSALLWFLPLSSLPLYDKKFNKECARHQVEIPLVLVIIACASAVLCASLNFVFVVGIYLACRKQISSLLDLIKQHLFELMDMLLRLLMPTKLLKIVPLAVSASLSWLEFGHIEYDPLTVWLSPLLGLAQGLHLLLLKRSQLLFFGAFQQQQNLNNYENKNGDCEEDNYGQKTTNFSPLLFQRFALCYTFAMTSLLFIPALISYSQSIVPYDASWESIDKVLMAMSVIFMIGYKYSELWLQAKLEASLILKTWL</sequence>
<keyword evidence="2" id="KW-1185">Reference proteome</keyword>
<feature type="transmembrane region" description="Helical" evidence="1">
    <location>
        <begin position="203"/>
        <end position="223"/>
    </location>
</feature>
<evidence type="ECO:0000313" key="3">
    <source>
        <dbReference type="WBParaSite" id="scaffold1254_cov205.g2788"/>
    </source>
</evidence>
<dbReference type="Proteomes" id="UP000887561">
    <property type="component" value="Unplaced"/>
</dbReference>
<accession>A0A915LLS9</accession>
<reference evidence="3" key="1">
    <citation type="submission" date="2022-11" db="UniProtKB">
        <authorList>
            <consortium name="WormBaseParasite"/>
        </authorList>
    </citation>
    <scope>IDENTIFICATION</scope>
</reference>
<dbReference type="AlphaFoldDB" id="A0A915LLS9"/>
<keyword evidence="1" id="KW-0472">Membrane</keyword>
<protein>
    <submittedName>
        <fullName evidence="3">Uncharacterized protein</fullName>
    </submittedName>
</protein>
<proteinExistence type="predicted"/>
<feature type="transmembrane region" description="Helical" evidence="1">
    <location>
        <begin position="235"/>
        <end position="253"/>
    </location>
</feature>
<name>A0A915LLS9_MELJA</name>
<evidence type="ECO:0000313" key="2">
    <source>
        <dbReference type="Proteomes" id="UP000887561"/>
    </source>
</evidence>
<keyword evidence="1" id="KW-1133">Transmembrane helix</keyword>
<feature type="transmembrane region" description="Helical" evidence="1">
    <location>
        <begin position="50"/>
        <end position="80"/>
    </location>
</feature>
<dbReference type="WBParaSite" id="scaffold1254_cov205.g2788">
    <property type="protein sequence ID" value="scaffold1254_cov205.g2788"/>
    <property type="gene ID" value="scaffold1254_cov205.g2788"/>
</dbReference>